<organism evidence="8 9">
    <name type="scientific">Anaeromyxobacter dehalogenans (strain 2CP-C)</name>
    <dbReference type="NCBI Taxonomy" id="290397"/>
    <lineage>
        <taxon>Bacteria</taxon>
        <taxon>Pseudomonadati</taxon>
        <taxon>Myxococcota</taxon>
        <taxon>Myxococcia</taxon>
        <taxon>Myxococcales</taxon>
        <taxon>Cystobacterineae</taxon>
        <taxon>Anaeromyxobacteraceae</taxon>
        <taxon>Anaeromyxobacter</taxon>
    </lineage>
</organism>
<evidence type="ECO:0000259" key="7">
    <source>
        <dbReference type="PROSITE" id="PS51007"/>
    </source>
</evidence>
<dbReference type="InterPro" id="IPR009056">
    <property type="entry name" value="Cyt_c-like_dom"/>
</dbReference>
<dbReference type="PROSITE" id="PS51007">
    <property type="entry name" value="CYTC"/>
    <property type="match status" value="1"/>
</dbReference>
<proteinExistence type="predicted"/>
<name>Q2IN00_ANADE</name>
<dbReference type="PROSITE" id="PS51257">
    <property type="entry name" value="PROKAR_LIPOPROTEIN"/>
    <property type="match status" value="1"/>
</dbReference>
<accession>Q2IN00</accession>
<dbReference type="GO" id="GO:0020037">
    <property type="term" value="F:heme binding"/>
    <property type="evidence" value="ECO:0007669"/>
    <property type="project" value="InterPro"/>
</dbReference>
<dbReference type="SUPFAM" id="SSF48695">
    <property type="entry name" value="Multiheme cytochromes"/>
    <property type="match status" value="1"/>
</dbReference>
<dbReference type="KEGG" id="ade:Adeh_0409"/>
<evidence type="ECO:0000313" key="9">
    <source>
        <dbReference type="Proteomes" id="UP000001935"/>
    </source>
</evidence>
<dbReference type="GO" id="GO:0046872">
    <property type="term" value="F:metal ion binding"/>
    <property type="evidence" value="ECO:0007669"/>
    <property type="project" value="UniProtKB-KW"/>
</dbReference>
<dbReference type="GO" id="GO:0009055">
    <property type="term" value="F:electron transfer activity"/>
    <property type="evidence" value="ECO:0007669"/>
    <property type="project" value="InterPro"/>
</dbReference>
<evidence type="ECO:0000256" key="5">
    <source>
        <dbReference type="SAM" id="MobiDB-lite"/>
    </source>
</evidence>
<evidence type="ECO:0000256" key="3">
    <source>
        <dbReference type="ARBA" id="ARBA00023004"/>
    </source>
</evidence>
<evidence type="ECO:0000256" key="1">
    <source>
        <dbReference type="ARBA" id="ARBA00022723"/>
    </source>
</evidence>
<feature type="signal peptide" evidence="6">
    <location>
        <begin position="1"/>
        <end position="20"/>
    </location>
</feature>
<feature type="compositionally biased region" description="Low complexity" evidence="5">
    <location>
        <begin position="35"/>
        <end position="52"/>
    </location>
</feature>
<dbReference type="RefSeq" id="WP_011419468.1">
    <property type="nucleotide sequence ID" value="NC_007760.1"/>
</dbReference>
<dbReference type="STRING" id="290397.Adeh_0409"/>
<evidence type="ECO:0000256" key="6">
    <source>
        <dbReference type="SAM" id="SignalP"/>
    </source>
</evidence>
<feature type="chain" id="PRO_5004210021" description="Cytochrome c domain-containing protein" evidence="6">
    <location>
        <begin position="21"/>
        <end position="782"/>
    </location>
</feature>
<dbReference type="EMBL" id="CP000251">
    <property type="protein sequence ID" value="ABC80185.1"/>
    <property type="molecule type" value="Genomic_DNA"/>
</dbReference>
<keyword evidence="1 4" id="KW-0479">Metal-binding</keyword>
<feature type="region of interest" description="Disordered" evidence="5">
    <location>
        <begin position="25"/>
        <end position="57"/>
    </location>
</feature>
<dbReference type="Pfam" id="PF22113">
    <property type="entry name" value="Mtrc-MtrF_II-IV_dom"/>
    <property type="match status" value="1"/>
</dbReference>
<feature type="domain" description="Cytochrome c" evidence="7">
    <location>
        <begin position="49"/>
        <end position="156"/>
    </location>
</feature>
<dbReference type="InterPro" id="IPR051829">
    <property type="entry name" value="Multiheme_Cytochr_ET"/>
</dbReference>
<dbReference type="InterPro" id="IPR036280">
    <property type="entry name" value="Multihaem_cyt_sf"/>
</dbReference>
<protein>
    <recommendedName>
        <fullName evidence="7">Cytochrome c domain-containing protein</fullName>
    </recommendedName>
</protein>
<dbReference type="eggNOG" id="COG3005">
    <property type="taxonomic scope" value="Bacteria"/>
</dbReference>
<dbReference type="Gene3D" id="3.90.10.10">
    <property type="entry name" value="Cytochrome C3"/>
    <property type="match status" value="1"/>
</dbReference>
<dbReference type="OrthoDB" id="5468580at2"/>
<evidence type="ECO:0000256" key="4">
    <source>
        <dbReference type="PROSITE-ProRule" id="PRU00433"/>
    </source>
</evidence>
<keyword evidence="4" id="KW-0349">Heme</keyword>
<sequence>MQKLMRYSGALFFAGVLALAGCKGSDGSVGPQGPPGQDGTDGTNGQNGQNGQDGKDAAAIAKPESCAVCHATAGTQHQAIYDNFADGLNPETTKLVISGITVASAPGATEGTFNSVLTFDVTYNGAPYTAGIGALKQKRFTATQYDAALGFVTATAFSWGTPAAVDGVPGRYTSTASGVAFAPESSNAFVYLYLGDKLILPAEGHYNLMDNVASAGVKYGTWTYSSVANVSGCEKCHPAPYAKHGYRQATVAGLEDMVACKACHTDQREGTDFVFQILGDDPAAAAALTVDAEGETIYSAEQQTKYAYVATIVNDTHMSHAMEFPYPQTMANCVMCHEGKLDRILTQQYFTLKTCKSCHPVVGTEANAPALSAIVPHNIDYYTYTGDCSECHRDVNGIAPKFSQIHLGYDPKIYASAGVKHSASFTTAIDGVTFTAATNVLTVDFSVAGAAANALVKPTVVVSLYGYDTKDFIVSGHGSTGGLRNLEWTEAATNNSPRLAVAPLATAGNTAWTATADLSTWADLIASGVVKRVEVVVLPVVGLDQTAAVSDTNPEIAVAGVSKTVDLAAGALVADDAAYGRDIVATSGCNNCHDALATSFHHPAYGAAGVVGCRACHVVGSGGSHLEMQSRSIDSYVHAIHSFQAFDIRNVDFADPVAAMEYEHHVGSTYPNFTILNCRSCHEAGKFEVPDQQLSMPSLLSASATITGKDRAIGTVPMYVTGPGSRACGSCHRAQMINADAAGDLASFNAHTATFGTMVETSSATSSTDFLDAVTKLFAQFQ</sequence>
<reference evidence="8 9" key="1">
    <citation type="submission" date="2006-01" db="EMBL/GenBank/DDBJ databases">
        <title>Complete sequence of Anaeromyxobacter dehalogenans 2CP-C.</title>
        <authorList>
            <consortium name="US DOE Joint Genome Institute"/>
            <person name="Copeland A."/>
            <person name="Lucas S."/>
            <person name="Lapidus A."/>
            <person name="Barry K."/>
            <person name="Detter J.C."/>
            <person name="Glavina T."/>
            <person name="Hammon N."/>
            <person name="Israni S."/>
            <person name="Pitluck S."/>
            <person name="Brettin T."/>
            <person name="Bruce D."/>
            <person name="Han C."/>
            <person name="Tapia R."/>
            <person name="Gilna P."/>
            <person name="Kiss H."/>
            <person name="Schmutz J."/>
            <person name="Larimer F."/>
            <person name="Land M."/>
            <person name="Kyrpides N."/>
            <person name="Anderson I."/>
            <person name="Sanford R.A."/>
            <person name="Ritalahti K.M."/>
            <person name="Thomas H.S."/>
            <person name="Kirby J.R."/>
            <person name="Zhulin I.B."/>
            <person name="Loeffler F.E."/>
            <person name="Richardson P."/>
        </authorList>
    </citation>
    <scope>NUCLEOTIDE SEQUENCE [LARGE SCALE GENOMIC DNA]</scope>
    <source>
        <strain evidence="8 9">2CP-C</strain>
    </source>
</reference>
<dbReference type="AlphaFoldDB" id="Q2IN00"/>
<evidence type="ECO:0000313" key="8">
    <source>
        <dbReference type="EMBL" id="ABC80185.1"/>
    </source>
</evidence>
<keyword evidence="3 4" id="KW-0408">Iron</keyword>
<dbReference type="Proteomes" id="UP000001935">
    <property type="component" value="Chromosome"/>
</dbReference>
<evidence type="ECO:0000256" key="2">
    <source>
        <dbReference type="ARBA" id="ARBA00022729"/>
    </source>
</evidence>
<dbReference type="InterPro" id="IPR054337">
    <property type="entry name" value="Mtrc-MtrF-like_dom_II/IV"/>
</dbReference>
<dbReference type="HOGENOM" id="CLU_358525_0_0_7"/>
<keyword evidence="2 6" id="KW-0732">Signal</keyword>
<gene>
    <name evidence="8" type="ordered locus">Adeh_0409</name>
</gene>
<dbReference type="PANTHER" id="PTHR35038">
    <property type="entry name" value="DISSIMILATORY SULFITE REDUCTASE SIRA"/>
    <property type="match status" value="1"/>
</dbReference>